<accession>A0ABP0T941</accession>
<keyword evidence="2 4" id="KW-0143">Chaperone</keyword>
<dbReference type="EMBL" id="OZ019893">
    <property type="protein sequence ID" value="CAK9190023.1"/>
    <property type="molecule type" value="Genomic_DNA"/>
</dbReference>
<comment type="function">
    <text evidence="4">Chaperone protein which promotes assembly of the 20S proteasome as part of a heterodimer with PSMG1.</text>
</comment>
<dbReference type="Pfam" id="PF09754">
    <property type="entry name" value="PAC2"/>
    <property type="match status" value="1"/>
</dbReference>
<proteinExistence type="inferred from homology"/>
<protein>
    <recommendedName>
        <fullName evidence="1 4">Proteasome assembly chaperone 2</fullName>
    </recommendedName>
</protein>
<dbReference type="InterPro" id="IPR016562">
    <property type="entry name" value="Proteasome_assmbl_chp_2_euk"/>
</dbReference>
<evidence type="ECO:0000256" key="1">
    <source>
        <dbReference type="ARBA" id="ARBA00019186"/>
    </source>
</evidence>
<name>A0ABP0T941_9BRYO</name>
<dbReference type="InterPro" id="IPR038389">
    <property type="entry name" value="PSMG2_sf"/>
</dbReference>
<organism evidence="5 6">
    <name type="scientific">Sphagnum troendelagicum</name>
    <dbReference type="NCBI Taxonomy" id="128251"/>
    <lineage>
        <taxon>Eukaryota</taxon>
        <taxon>Viridiplantae</taxon>
        <taxon>Streptophyta</taxon>
        <taxon>Embryophyta</taxon>
        <taxon>Bryophyta</taxon>
        <taxon>Sphagnophytina</taxon>
        <taxon>Sphagnopsida</taxon>
        <taxon>Sphagnales</taxon>
        <taxon>Sphagnaceae</taxon>
        <taxon>Sphagnum</taxon>
    </lineage>
</organism>
<sequence length="280" mass="30439">MEFVRPGGDGHLRNASTLLLPAVSIGNAGQLAVDLLVSTLGVRRAGFLEEPHVLPCVGNDPFGPSAEGKLTVALEVYEYEDQGLSVVQQRAPVVKGAMMKYAKNMAVWAACEGIKEVIVVSGLDSGKRQRHDMDLSQIQYISTASKDGLDGRCEALGWKRLEQYLPLSEAWQLLDRDSVTDPVVDNELSPDIHSTDDAYFPGLPFASIFSSCKAEGLKVVCVLCFCAEGDNVPDAFLIADAVQQYLHHRKPEASGAQLEWKVPLSWTTVYGPPPDSTMFS</sequence>
<evidence type="ECO:0000256" key="3">
    <source>
        <dbReference type="ARBA" id="ARBA00025745"/>
    </source>
</evidence>
<evidence type="ECO:0000313" key="6">
    <source>
        <dbReference type="Proteomes" id="UP001497512"/>
    </source>
</evidence>
<dbReference type="Gene3D" id="3.40.50.10900">
    <property type="entry name" value="PAC-like subunit"/>
    <property type="match status" value="2"/>
</dbReference>
<comment type="similarity">
    <text evidence="3 4">Belongs to the PSMG2 family.</text>
</comment>
<evidence type="ECO:0000313" key="5">
    <source>
        <dbReference type="EMBL" id="CAK9190023.1"/>
    </source>
</evidence>
<reference evidence="5 6" key="1">
    <citation type="submission" date="2024-02" db="EMBL/GenBank/DDBJ databases">
        <authorList>
            <consortium name="ELIXIR-Norway"/>
            <consortium name="Elixir Norway"/>
        </authorList>
    </citation>
    <scope>NUCLEOTIDE SEQUENCE [LARGE SCALE GENOMIC DNA]</scope>
</reference>
<comment type="subunit">
    <text evidence="4">Forms a heterodimer with PSMG1.</text>
</comment>
<dbReference type="InterPro" id="IPR019151">
    <property type="entry name" value="Proteasome_assmbl_chaperone_2"/>
</dbReference>
<dbReference type="PANTHER" id="PTHR12970:SF1">
    <property type="entry name" value="PROTEASOME ASSEMBLY CHAPERONE 2"/>
    <property type="match status" value="1"/>
</dbReference>
<dbReference type="PIRSF" id="PIRSF010044">
    <property type="entry name" value="UCP010044"/>
    <property type="match status" value="1"/>
</dbReference>
<dbReference type="PANTHER" id="PTHR12970">
    <property type="entry name" value="PROTEASOME ASSEMBLY CHAPERONE 2"/>
    <property type="match status" value="1"/>
</dbReference>
<evidence type="ECO:0000256" key="4">
    <source>
        <dbReference type="PIRNR" id="PIRNR010044"/>
    </source>
</evidence>
<gene>
    <name evidence="5" type="ORF">CSSPTR1EN2_LOCUS619</name>
</gene>
<dbReference type="Proteomes" id="UP001497512">
    <property type="component" value="Chromosome 1"/>
</dbReference>
<evidence type="ECO:0000256" key="2">
    <source>
        <dbReference type="ARBA" id="ARBA00023186"/>
    </source>
</evidence>
<keyword evidence="6" id="KW-1185">Reference proteome</keyword>